<dbReference type="KEGG" id="bsc:COCSADRAFT_40107"/>
<dbReference type="EMBL" id="KB445650">
    <property type="protein sequence ID" value="EMD60466.1"/>
    <property type="molecule type" value="Genomic_DNA"/>
</dbReference>
<dbReference type="RefSeq" id="XP_007703617.1">
    <property type="nucleotide sequence ID" value="XM_007705427.1"/>
</dbReference>
<feature type="transmembrane region" description="Helical" evidence="1">
    <location>
        <begin position="54"/>
        <end position="72"/>
    </location>
</feature>
<protein>
    <submittedName>
        <fullName evidence="2">Uncharacterized protein</fullName>
    </submittedName>
</protein>
<evidence type="ECO:0000313" key="2">
    <source>
        <dbReference type="EMBL" id="EMD60466.1"/>
    </source>
</evidence>
<reference evidence="2 3" key="1">
    <citation type="journal article" date="2012" name="PLoS Pathog.">
        <title>Diverse lifestyles and strategies of plant pathogenesis encoded in the genomes of eighteen Dothideomycetes fungi.</title>
        <authorList>
            <person name="Ohm R.A."/>
            <person name="Feau N."/>
            <person name="Henrissat B."/>
            <person name="Schoch C.L."/>
            <person name="Horwitz B.A."/>
            <person name="Barry K.W."/>
            <person name="Condon B.J."/>
            <person name="Copeland A.C."/>
            <person name="Dhillon B."/>
            <person name="Glaser F."/>
            <person name="Hesse C.N."/>
            <person name="Kosti I."/>
            <person name="LaButti K."/>
            <person name="Lindquist E.A."/>
            <person name="Lucas S."/>
            <person name="Salamov A.A."/>
            <person name="Bradshaw R.E."/>
            <person name="Ciuffetti L."/>
            <person name="Hamelin R.C."/>
            <person name="Kema G.H.J."/>
            <person name="Lawrence C."/>
            <person name="Scott J.A."/>
            <person name="Spatafora J.W."/>
            <person name="Turgeon B.G."/>
            <person name="de Wit P.J.G.M."/>
            <person name="Zhong S."/>
            <person name="Goodwin S.B."/>
            <person name="Grigoriev I.V."/>
        </authorList>
    </citation>
    <scope>NUCLEOTIDE SEQUENCE [LARGE SCALE GENOMIC DNA]</scope>
    <source>
        <strain evidence="3">ND90Pr / ATCC 201652</strain>
    </source>
</reference>
<sequence>TIFCQDPWVKQASEDLVVLNLGSMSLAMPVRWPADPCRVIGLGTDTSHSPLRRYLCCLWYWFPACFIARMIFGLC</sequence>
<proteinExistence type="predicted"/>
<accession>M2STN9</accession>
<dbReference type="GeneID" id="19139650"/>
<keyword evidence="3" id="KW-1185">Reference proteome</keyword>
<keyword evidence="1" id="KW-0812">Transmembrane</keyword>
<dbReference type="Proteomes" id="UP000016934">
    <property type="component" value="Unassembled WGS sequence"/>
</dbReference>
<name>M2STN9_COCSN</name>
<gene>
    <name evidence="2" type="ORF">COCSADRAFT_40107</name>
</gene>
<organism evidence="2 3">
    <name type="scientific">Cochliobolus sativus (strain ND90Pr / ATCC 201652)</name>
    <name type="common">Common root rot and spot blotch fungus</name>
    <name type="synonym">Bipolaris sorokiniana</name>
    <dbReference type="NCBI Taxonomy" id="665912"/>
    <lineage>
        <taxon>Eukaryota</taxon>
        <taxon>Fungi</taxon>
        <taxon>Dikarya</taxon>
        <taxon>Ascomycota</taxon>
        <taxon>Pezizomycotina</taxon>
        <taxon>Dothideomycetes</taxon>
        <taxon>Pleosporomycetidae</taxon>
        <taxon>Pleosporales</taxon>
        <taxon>Pleosporineae</taxon>
        <taxon>Pleosporaceae</taxon>
        <taxon>Bipolaris</taxon>
    </lineage>
</organism>
<evidence type="ECO:0000313" key="3">
    <source>
        <dbReference type="Proteomes" id="UP000016934"/>
    </source>
</evidence>
<dbReference type="HOGENOM" id="CLU_2677693_0_0_1"/>
<keyword evidence="1" id="KW-0472">Membrane</keyword>
<dbReference type="OrthoDB" id="10295968at2759"/>
<reference evidence="3" key="2">
    <citation type="journal article" date="2013" name="PLoS Genet.">
        <title>Comparative genome structure, secondary metabolite, and effector coding capacity across Cochliobolus pathogens.</title>
        <authorList>
            <person name="Condon B.J."/>
            <person name="Leng Y."/>
            <person name="Wu D."/>
            <person name="Bushley K.E."/>
            <person name="Ohm R.A."/>
            <person name="Otillar R."/>
            <person name="Martin J."/>
            <person name="Schackwitz W."/>
            <person name="Grimwood J."/>
            <person name="MohdZainudin N."/>
            <person name="Xue C."/>
            <person name="Wang R."/>
            <person name="Manning V.A."/>
            <person name="Dhillon B."/>
            <person name="Tu Z.J."/>
            <person name="Steffenson B.J."/>
            <person name="Salamov A."/>
            <person name="Sun H."/>
            <person name="Lowry S."/>
            <person name="LaButti K."/>
            <person name="Han J."/>
            <person name="Copeland A."/>
            <person name="Lindquist E."/>
            <person name="Barry K."/>
            <person name="Schmutz J."/>
            <person name="Baker S.E."/>
            <person name="Ciuffetti L.M."/>
            <person name="Grigoriev I.V."/>
            <person name="Zhong S."/>
            <person name="Turgeon B.G."/>
        </authorList>
    </citation>
    <scope>NUCLEOTIDE SEQUENCE [LARGE SCALE GENOMIC DNA]</scope>
    <source>
        <strain evidence="3">ND90Pr / ATCC 201652</strain>
    </source>
</reference>
<dbReference type="AlphaFoldDB" id="M2STN9"/>
<feature type="non-terminal residue" evidence="2">
    <location>
        <position position="1"/>
    </location>
</feature>
<evidence type="ECO:0000256" key="1">
    <source>
        <dbReference type="SAM" id="Phobius"/>
    </source>
</evidence>
<keyword evidence="1" id="KW-1133">Transmembrane helix</keyword>